<dbReference type="InterPro" id="IPR011335">
    <property type="entry name" value="Restrct_endonuc-II-like"/>
</dbReference>
<proteinExistence type="predicted"/>
<feature type="domain" description="AAA" evidence="1">
    <location>
        <begin position="33"/>
        <end position="158"/>
    </location>
</feature>
<comment type="caution">
    <text evidence="3">The sequence shown here is derived from an EMBL/GenBank/DDBJ whole genome shotgun (WGS) entry which is preliminary data.</text>
</comment>
<reference evidence="3 4" key="1">
    <citation type="submission" date="2019-11" db="EMBL/GenBank/DDBJ databases">
        <authorList>
            <person name="Zhang X.Y."/>
        </authorList>
    </citation>
    <scope>NUCLEOTIDE SEQUENCE [LARGE SCALE GENOMIC DNA]</scope>
    <source>
        <strain evidence="3 4">C176</strain>
    </source>
</reference>
<evidence type="ECO:0000313" key="4">
    <source>
        <dbReference type="Proteomes" id="UP000433788"/>
    </source>
</evidence>
<dbReference type="RefSeq" id="WP_153719569.1">
    <property type="nucleotide sequence ID" value="NZ_WJPP01000003.1"/>
</dbReference>
<gene>
    <name evidence="3" type="ORF">GH984_07455</name>
</gene>
<dbReference type="Proteomes" id="UP000433788">
    <property type="component" value="Unassembled WGS sequence"/>
</dbReference>
<protein>
    <submittedName>
        <fullName evidence="3">AAA family ATPase</fullName>
    </submittedName>
</protein>
<organism evidence="3 4">
    <name type="scientific">Spiribacter salilacus</name>
    <dbReference type="NCBI Taxonomy" id="2664894"/>
    <lineage>
        <taxon>Bacteria</taxon>
        <taxon>Pseudomonadati</taxon>
        <taxon>Pseudomonadota</taxon>
        <taxon>Gammaproteobacteria</taxon>
        <taxon>Chromatiales</taxon>
        <taxon>Ectothiorhodospiraceae</taxon>
        <taxon>Spiribacter</taxon>
    </lineage>
</organism>
<keyword evidence="4" id="KW-1185">Reference proteome</keyword>
<dbReference type="PANTHER" id="PTHR43566:SF1">
    <property type="entry name" value="AAA+ ATPASE DOMAIN-CONTAINING PROTEIN"/>
    <property type="match status" value="1"/>
</dbReference>
<feature type="domain" description="DUF4143" evidence="2">
    <location>
        <begin position="203"/>
        <end position="353"/>
    </location>
</feature>
<sequence>MPMPVPMPMPTNYQRSFVTNLSGRLNEAVPLMQVVVGPRQVGKTTGIQQLIDQQTTPAHYASADDLIAGDAQWLREQWQHARLLGPNALLAIDEIQKIPNWPETVKALWDAEARRAPEERLRVVLLGSSAVQIQDGVTESLAGRFELTRLGHWRFCELKAAFGYDLERYLAYGGYPGAVAFEGNHDRWYAYLKDAIVETVIGRDILQFQRVGKPALFRQAFEILCHYPAQEISYTTLLGQLQDSGNTDLIKHYISLYESAFMFHALAKYSAKAWRSRSSSPKMLPACPALYTMHQSRQILDDPEQRGRVFELAVGAELAQLPGALYYWREGKAEVDFVYAHRDALYAIEVKSGRRKSRKGLTAFLEQTPSAIPVILTPEHFSVFSADPVAFLERIGG</sequence>
<evidence type="ECO:0000259" key="2">
    <source>
        <dbReference type="Pfam" id="PF13635"/>
    </source>
</evidence>
<dbReference type="PANTHER" id="PTHR43566">
    <property type="entry name" value="CONSERVED PROTEIN"/>
    <property type="match status" value="1"/>
</dbReference>
<name>A0A6N7QSG3_9GAMM</name>
<dbReference type="SUPFAM" id="SSF52540">
    <property type="entry name" value="P-loop containing nucleoside triphosphate hydrolases"/>
    <property type="match status" value="1"/>
</dbReference>
<evidence type="ECO:0000313" key="3">
    <source>
        <dbReference type="EMBL" id="MRH78540.1"/>
    </source>
</evidence>
<dbReference type="Pfam" id="PF13173">
    <property type="entry name" value="AAA_14"/>
    <property type="match status" value="1"/>
</dbReference>
<accession>A0A6N7QSG3</accession>
<dbReference type="SUPFAM" id="SSF52980">
    <property type="entry name" value="Restriction endonuclease-like"/>
    <property type="match status" value="1"/>
</dbReference>
<dbReference type="EMBL" id="WJPP01000003">
    <property type="protein sequence ID" value="MRH78540.1"/>
    <property type="molecule type" value="Genomic_DNA"/>
</dbReference>
<dbReference type="AlphaFoldDB" id="A0A6N7QSG3"/>
<dbReference type="InterPro" id="IPR027417">
    <property type="entry name" value="P-loop_NTPase"/>
</dbReference>
<evidence type="ECO:0000259" key="1">
    <source>
        <dbReference type="Pfam" id="PF13173"/>
    </source>
</evidence>
<dbReference type="Pfam" id="PF13635">
    <property type="entry name" value="DUF4143"/>
    <property type="match status" value="1"/>
</dbReference>
<dbReference type="InterPro" id="IPR025420">
    <property type="entry name" value="DUF4143"/>
</dbReference>
<dbReference type="InterPro" id="IPR041682">
    <property type="entry name" value="AAA_14"/>
</dbReference>